<dbReference type="Pfam" id="PF11969">
    <property type="entry name" value="DcpS_C"/>
    <property type="match status" value="1"/>
</dbReference>
<dbReference type="STRING" id="64144.ENSATEP00000011795"/>
<dbReference type="PROSITE" id="PS51084">
    <property type="entry name" value="HIT_2"/>
    <property type="match status" value="1"/>
</dbReference>
<dbReference type="GeneTree" id="ENSGT00510000047616"/>
<feature type="short sequence motif" description="Histidine triad motif" evidence="1">
    <location>
        <begin position="111"/>
        <end position="115"/>
    </location>
</feature>
<evidence type="ECO:0000259" key="2">
    <source>
        <dbReference type="PROSITE" id="PS51084"/>
    </source>
</evidence>
<dbReference type="GO" id="GO:0003824">
    <property type="term" value="F:catalytic activity"/>
    <property type="evidence" value="ECO:0007669"/>
    <property type="project" value="InterPro"/>
</dbReference>
<dbReference type="SUPFAM" id="SSF54197">
    <property type="entry name" value="HIT-like"/>
    <property type="match status" value="1"/>
</dbReference>
<dbReference type="InterPro" id="IPR036265">
    <property type="entry name" value="HIT-like_sf"/>
</dbReference>
<organism evidence="3 4">
    <name type="scientific">Anabas testudineus</name>
    <name type="common">Climbing perch</name>
    <name type="synonym">Anthias testudineus</name>
    <dbReference type="NCBI Taxonomy" id="64144"/>
    <lineage>
        <taxon>Eukaryota</taxon>
        <taxon>Metazoa</taxon>
        <taxon>Chordata</taxon>
        <taxon>Craniata</taxon>
        <taxon>Vertebrata</taxon>
        <taxon>Euteleostomi</taxon>
        <taxon>Actinopterygii</taxon>
        <taxon>Neopterygii</taxon>
        <taxon>Teleostei</taxon>
        <taxon>Neoteleostei</taxon>
        <taxon>Acanthomorphata</taxon>
        <taxon>Anabantaria</taxon>
        <taxon>Anabantiformes</taxon>
        <taxon>Anabantoidei</taxon>
        <taxon>Anabantidae</taxon>
        <taxon>Anabas</taxon>
    </lineage>
</organism>
<protein>
    <recommendedName>
        <fullName evidence="2">HIT domain-containing protein</fullName>
    </recommendedName>
</protein>
<name>A0A3Q1HVE0_ANATE</name>
<evidence type="ECO:0000313" key="3">
    <source>
        <dbReference type="Ensembl" id="ENSATEP00000011795.2"/>
    </source>
</evidence>
<evidence type="ECO:0000256" key="1">
    <source>
        <dbReference type="PROSITE-ProRule" id="PRU00464"/>
    </source>
</evidence>
<accession>A0A3Q1HVE0</accession>
<dbReference type="OrthoDB" id="1915375at2759"/>
<dbReference type="Ensembl" id="ENSATET00000011985.3">
    <property type="protein sequence ID" value="ENSATEP00000011795.2"/>
    <property type="gene ID" value="ENSATEG00000008225.3"/>
</dbReference>
<dbReference type="InParanoid" id="A0A3Q1HVE0"/>
<feature type="domain" description="HIT" evidence="2">
    <location>
        <begin position="18"/>
        <end position="126"/>
    </location>
</feature>
<dbReference type="PANTHER" id="PTHR12486">
    <property type="entry name" value="APRATAXIN-RELATED"/>
    <property type="match status" value="1"/>
</dbReference>
<evidence type="ECO:0000313" key="4">
    <source>
        <dbReference type="Proteomes" id="UP000265040"/>
    </source>
</evidence>
<dbReference type="Gene3D" id="3.30.428.10">
    <property type="entry name" value="HIT-like"/>
    <property type="match status" value="1"/>
</dbReference>
<dbReference type="FunCoup" id="A0A3Q1HVE0">
    <property type="interactions" value="763"/>
</dbReference>
<sequence>MSTNKETPSEEDSVESCIFCLIARNEDKEAEVVAKNEELVCFRDIDPAAPHHYLVVPKQHIHSCFSLHRGHIDLVKRMAKMGKDVLREQGITDMKDTRLGFHQPPYISVNHLHLHVLAPISQISKYMAYKFIPETVSFVTEESLLQRLKNNAPPVKHYFRHCMGLF</sequence>
<reference evidence="3" key="1">
    <citation type="submission" date="2021-04" db="EMBL/GenBank/DDBJ databases">
        <authorList>
            <consortium name="Wellcome Sanger Institute Data Sharing"/>
        </authorList>
    </citation>
    <scope>NUCLEOTIDE SEQUENCE [LARGE SCALE GENOMIC DNA]</scope>
</reference>
<dbReference type="InterPro" id="IPR011146">
    <property type="entry name" value="HIT-like"/>
</dbReference>
<reference evidence="3" key="3">
    <citation type="submission" date="2025-09" db="UniProtKB">
        <authorList>
            <consortium name="Ensembl"/>
        </authorList>
    </citation>
    <scope>IDENTIFICATION</scope>
</reference>
<keyword evidence="4" id="KW-1185">Reference proteome</keyword>
<dbReference type="Proteomes" id="UP000265040">
    <property type="component" value="Chromosome 24"/>
</dbReference>
<dbReference type="AlphaFoldDB" id="A0A3Q1HVE0"/>
<reference evidence="3" key="2">
    <citation type="submission" date="2025-08" db="UniProtKB">
        <authorList>
            <consortium name="Ensembl"/>
        </authorList>
    </citation>
    <scope>IDENTIFICATION</scope>
</reference>
<gene>
    <name evidence="3" type="primary">HINT3</name>
</gene>
<dbReference type="PANTHER" id="PTHR12486:SF6">
    <property type="entry name" value="ADENOSINE 5'-MONOPHOSPHORAMIDASE HINT3"/>
    <property type="match status" value="1"/>
</dbReference>
<proteinExistence type="predicted"/>